<sequence>MSAHVEVIFDNSDNRIPVDEREVRLKRKVGRKKDEYFLQNKKTTKSEAVNLLESAGFSRSNPYYIVQQGKIVAMSTMNGRQRLELIKEVGGTRIYEERRKETLKIMEEAERDCAQIADLTNSIEQKLRDLDAEYEEFQQYQTVNKRRKVVEYKLCRKQLSSAEDEVKKLDARREAANKNNTKVQEEIRGSQARLKSLDKERKGLVHKEATLSKELAAVRKNKTACLHRKTKAGLDVKEVEEEMASADVAHKRAEEELVVVRQEIDDQEQQLDQVCDELRAVERKEAEASKAVEECDCRLQSLYQKQGRGSQFSSAKERDAWIKREVAALRDSVGKKQANVEGLQDQIEKLSGQLMELSQDIGDKDSSLKDKVKELEQCTQKCADLKRKQEELTNKRRALWRQESELEEKAKELTFEHERRRKHLEKIIGSGVNHGLNSVKRIVMAHNIPGVHGPLMELFKCNPQLFTAVEVAAGNSLFNVVVDTHEIALKIISYLNSEKAGRVKFMPLDRLVPKMGHAPSKYGTDVVPMVKNLKYDPKFEKAIGEIFGKKMICKTIDIASEVAKSYQLDCVTMDGDQAGRKGALSGGHYDPGRSKLEAFLHLRQAKKESDEACRKKEKIVAAVLDVDQSISHLMGETQKLEAKVERLRQTIREARHELEGLRNKEVELSRVQDTKEQAIKELQASTERLQVQISELSAELGTRLLSHLTDAEQAELAKLAPELQNLRKQITSLHVEHMKVQTRKQQVEEVLNSNLRRRCEELKRSVEGYDFKAGKEQLEDKQREDASAKAAVDEVLASETELATKLEETQSRLREVQSEWEELKDVQGREQQLVEDETKRMDQLTSKRAHLIQKQADVRDKIRDLGTIPADAHDAYNHKSITELQHMLGEIHAELRQYDNVNKKAADQYVSFKEELEELKKRHLDMNSNKSKIQDCMDSLAQQKENCLQTTFRGISKNFRTIFSELVPGGKGELTMITKQLEAPVERDDGGDDEPDVDPTTDRYEEVKVKVDFGGGDVMSMKQLSGGQKTVVALALIFAIQRCDPAPFYLFDEIDAALDPQYRTTVAQMLQKQSEDENNHAQFILTTFHEQLVHVSDHVYGVSHTNKISRVDRIQHQHALKFVQNQGDGEDEAEG</sequence>
<proteinExistence type="predicted"/>
<dbReference type="InterPro" id="IPR027417">
    <property type="entry name" value="P-loop_NTPase"/>
</dbReference>
<dbReference type="Gene3D" id="1.20.1060.20">
    <property type="match status" value="1"/>
</dbReference>
<evidence type="ECO:0000313" key="4">
    <source>
        <dbReference type="EMBL" id="CAD7703646.1"/>
    </source>
</evidence>
<dbReference type="InterPro" id="IPR010935">
    <property type="entry name" value="SMC_hinge"/>
</dbReference>
<feature type="coiled-coil region" evidence="2">
    <location>
        <begin position="799"/>
        <end position="854"/>
    </location>
</feature>
<evidence type="ECO:0000256" key="2">
    <source>
        <dbReference type="SAM" id="Coils"/>
    </source>
</evidence>
<dbReference type="AlphaFoldDB" id="A0A8S1J8Y7"/>
<feature type="coiled-coil region" evidence="2">
    <location>
        <begin position="902"/>
        <end position="929"/>
    </location>
</feature>
<dbReference type="Pfam" id="PF02463">
    <property type="entry name" value="SMC_N"/>
    <property type="match status" value="1"/>
</dbReference>
<evidence type="ECO:0000256" key="1">
    <source>
        <dbReference type="ARBA" id="ARBA00023054"/>
    </source>
</evidence>
<evidence type="ECO:0000259" key="3">
    <source>
        <dbReference type="SMART" id="SM00968"/>
    </source>
</evidence>
<feature type="coiled-coil region" evidence="2">
    <location>
        <begin position="630"/>
        <end position="699"/>
    </location>
</feature>
<dbReference type="GO" id="GO:0005524">
    <property type="term" value="F:ATP binding"/>
    <property type="evidence" value="ECO:0007669"/>
    <property type="project" value="InterPro"/>
</dbReference>
<evidence type="ECO:0000313" key="5">
    <source>
        <dbReference type="Proteomes" id="UP000708148"/>
    </source>
</evidence>
<organism evidence="4 5">
    <name type="scientific">Ostreobium quekettii</name>
    <dbReference type="NCBI Taxonomy" id="121088"/>
    <lineage>
        <taxon>Eukaryota</taxon>
        <taxon>Viridiplantae</taxon>
        <taxon>Chlorophyta</taxon>
        <taxon>core chlorophytes</taxon>
        <taxon>Ulvophyceae</taxon>
        <taxon>TCBD clade</taxon>
        <taxon>Bryopsidales</taxon>
        <taxon>Ostreobineae</taxon>
        <taxon>Ostreobiaceae</taxon>
        <taxon>Ostreobium</taxon>
    </lineage>
</organism>
<dbReference type="InterPro" id="IPR036277">
    <property type="entry name" value="SMC_hinge_sf"/>
</dbReference>
<dbReference type="InterPro" id="IPR003395">
    <property type="entry name" value="RecF/RecN/SMC_N"/>
</dbReference>
<dbReference type="PIRSF" id="PIRSF005719">
    <property type="entry name" value="SMC"/>
    <property type="match status" value="1"/>
</dbReference>
<dbReference type="SMART" id="SM00968">
    <property type="entry name" value="SMC_hinge"/>
    <property type="match status" value="1"/>
</dbReference>
<dbReference type="GO" id="GO:0051276">
    <property type="term" value="P:chromosome organization"/>
    <property type="evidence" value="ECO:0007669"/>
    <property type="project" value="InterPro"/>
</dbReference>
<feature type="domain" description="SMC hinge" evidence="3">
    <location>
        <begin position="449"/>
        <end position="563"/>
    </location>
</feature>
<reference evidence="4" key="1">
    <citation type="submission" date="2020-12" db="EMBL/GenBank/DDBJ databases">
        <authorList>
            <person name="Iha C."/>
        </authorList>
    </citation>
    <scope>NUCLEOTIDE SEQUENCE</scope>
</reference>
<accession>A0A8S1J8Y7</accession>
<gene>
    <name evidence="4" type="ORF">OSTQU699_LOCUS9003</name>
</gene>
<dbReference type="EMBL" id="CAJHUC010002341">
    <property type="protein sequence ID" value="CAD7703646.1"/>
    <property type="molecule type" value="Genomic_DNA"/>
</dbReference>
<feature type="coiled-coil region" evidence="2">
    <location>
        <begin position="92"/>
        <end position="200"/>
    </location>
</feature>
<feature type="coiled-coil region" evidence="2">
    <location>
        <begin position="333"/>
        <end position="405"/>
    </location>
</feature>
<comment type="caution">
    <text evidence="4">The sequence shown here is derived from an EMBL/GenBank/DDBJ whole genome shotgun (WGS) entry which is preliminary data.</text>
</comment>
<dbReference type="Gene3D" id="3.30.70.1620">
    <property type="match status" value="1"/>
</dbReference>
<dbReference type="PANTHER" id="PTHR43977">
    <property type="entry name" value="STRUCTURAL MAINTENANCE OF CHROMOSOMES PROTEIN 3"/>
    <property type="match status" value="1"/>
</dbReference>
<dbReference type="Gene3D" id="3.40.50.300">
    <property type="entry name" value="P-loop containing nucleotide triphosphate hydrolases"/>
    <property type="match status" value="2"/>
</dbReference>
<name>A0A8S1J8Y7_9CHLO</name>
<dbReference type="InterPro" id="IPR024704">
    <property type="entry name" value="SMC"/>
</dbReference>
<dbReference type="SUPFAM" id="SSF75553">
    <property type="entry name" value="Smc hinge domain"/>
    <property type="match status" value="1"/>
</dbReference>
<dbReference type="OrthoDB" id="431497at2759"/>
<dbReference type="GO" id="GO:0016887">
    <property type="term" value="F:ATP hydrolysis activity"/>
    <property type="evidence" value="ECO:0007669"/>
    <property type="project" value="InterPro"/>
</dbReference>
<dbReference type="GO" id="GO:0005694">
    <property type="term" value="C:chromosome"/>
    <property type="evidence" value="ECO:0007669"/>
    <property type="project" value="InterPro"/>
</dbReference>
<dbReference type="Proteomes" id="UP000708148">
    <property type="component" value="Unassembled WGS sequence"/>
</dbReference>
<feature type="coiled-coil region" evidence="2">
    <location>
        <begin position="236"/>
        <end position="284"/>
    </location>
</feature>
<keyword evidence="1 2" id="KW-0175">Coiled coil</keyword>
<dbReference type="Pfam" id="PF06470">
    <property type="entry name" value="SMC_hinge"/>
    <property type="match status" value="1"/>
</dbReference>
<protein>
    <recommendedName>
        <fullName evidence="3">SMC hinge domain-containing protein</fullName>
    </recommendedName>
</protein>
<dbReference type="SUPFAM" id="SSF52540">
    <property type="entry name" value="P-loop containing nucleoside triphosphate hydrolases"/>
    <property type="match status" value="2"/>
</dbReference>
<keyword evidence="5" id="KW-1185">Reference proteome</keyword>